<evidence type="ECO:0000256" key="1">
    <source>
        <dbReference type="SAM" id="Phobius"/>
    </source>
</evidence>
<evidence type="ECO:0000313" key="2">
    <source>
        <dbReference type="EMBL" id="GBM02618.1"/>
    </source>
</evidence>
<reference evidence="3 4" key="1">
    <citation type="journal article" date="2019" name="Sci. Rep.">
        <title>Orb-weaving spider Araneus ventricosus genome elucidates the spidroin gene catalogue.</title>
        <authorList>
            <person name="Kono N."/>
            <person name="Nakamura H."/>
            <person name="Ohtoshi R."/>
            <person name="Moran D.A.P."/>
            <person name="Shinohara A."/>
            <person name="Yoshida Y."/>
            <person name="Fujiwara M."/>
            <person name="Mori M."/>
            <person name="Tomita M."/>
            <person name="Arakawa K."/>
        </authorList>
    </citation>
    <scope>NUCLEOTIDE SEQUENCE [LARGE SCALE GENOMIC DNA]</scope>
</reference>
<keyword evidence="4" id="KW-1185">Reference proteome</keyword>
<dbReference type="EMBL" id="BGPR01086229">
    <property type="protein sequence ID" value="GBM02618.1"/>
    <property type="molecule type" value="Genomic_DNA"/>
</dbReference>
<keyword evidence="1" id="KW-1133">Transmembrane helix</keyword>
<dbReference type="AlphaFoldDB" id="A0A4Y2CDZ9"/>
<protein>
    <submittedName>
        <fullName evidence="3">Uncharacterized protein</fullName>
    </submittedName>
</protein>
<gene>
    <name evidence="2" type="ORF">AVEN_233644_1</name>
    <name evidence="3" type="ORF">AVEN_87730_1</name>
</gene>
<evidence type="ECO:0000313" key="3">
    <source>
        <dbReference type="EMBL" id="GBM02652.1"/>
    </source>
</evidence>
<evidence type="ECO:0000313" key="4">
    <source>
        <dbReference type="Proteomes" id="UP000499080"/>
    </source>
</evidence>
<sequence length="114" mass="12522">MSRNPGLKGCLTLCPDFSLVTALTIHIDIRNGCSGFESEDSDLGVSAWDILPVFVVLGVFFIVIGNRLVATGGYTTKGIYGDAQSRTLSFAFSFQVVVNFYYTTKQIRMNRPIT</sequence>
<feature type="transmembrane region" description="Helical" evidence="1">
    <location>
        <begin position="50"/>
        <end position="69"/>
    </location>
</feature>
<dbReference type="Proteomes" id="UP000499080">
    <property type="component" value="Unassembled WGS sequence"/>
</dbReference>
<keyword evidence="1" id="KW-0472">Membrane</keyword>
<proteinExistence type="predicted"/>
<organism evidence="3 4">
    <name type="scientific">Araneus ventricosus</name>
    <name type="common">Orbweaver spider</name>
    <name type="synonym">Epeira ventricosa</name>
    <dbReference type="NCBI Taxonomy" id="182803"/>
    <lineage>
        <taxon>Eukaryota</taxon>
        <taxon>Metazoa</taxon>
        <taxon>Ecdysozoa</taxon>
        <taxon>Arthropoda</taxon>
        <taxon>Chelicerata</taxon>
        <taxon>Arachnida</taxon>
        <taxon>Araneae</taxon>
        <taxon>Araneomorphae</taxon>
        <taxon>Entelegynae</taxon>
        <taxon>Araneoidea</taxon>
        <taxon>Araneidae</taxon>
        <taxon>Araneus</taxon>
    </lineage>
</organism>
<keyword evidence="1" id="KW-0812">Transmembrane</keyword>
<dbReference type="EMBL" id="BGPR01086236">
    <property type="protein sequence ID" value="GBM02652.1"/>
    <property type="molecule type" value="Genomic_DNA"/>
</dbReference>
<accession>A0A4Y2CDZ9</accession>
<name>A0A4Y2CDZ9_ARAVE</name>
<comment type="caution">
    <text evidence="3">The sequence shown here is derived from an EMBL/GenBank/DDBJ whole genome shotgun (WGS) entry which is preliminary data.</text>
</comment>